<evidence type="ECO:0000256" key="2">
    <source>
        <dbReference type="ARBA" id="ARBA00011530"/>
    </source>
</evidence>
<evidence type="ECO:0000256" key="9">
    <source>
        <dbReference type="ARBA" id="ARBA00022982"/>
    </source>
</evidence>
<dbReference type="GO" id="GO:0042597">
    <property type="term" value="C:periplasmic space"/>
    <property type="evidence" value="ECO:0007669"/>
    <property type="project" value="UniProtKB-SubCell"/>
</dbReference>
<keyword evidence="4 14" id="KW-0349">Heme</keyword>
<feature type="binding site" description="covalent" evidence="16">
    <location>
        <position position="169"/>
    </location>
    <ligand>
        <name>heme c</name>
        <dbReference type="ChEBI" id="CHEBI:61717"/>
        <label>2</label>
    </ligand>
</feature>
<feature type="binding site" description="covalent" evidence="16">
    <location>
        <position position="71"/>
    </location>
    <ligand>
        <name>heme c</name>
        <dbReference type="ChEBI" id="CHEBI:61717"/>
        <label>1</label>
    </ligand>
</feature>
<evidence type="ECO:0000259" key="19">
    <source>
        <dbReference type="PROSITE" id="PS51007"/>
    </source>
</evidence>
<dbReference type="RefSeq" id="WP_137315110.1">
    <property type="nucleotide sequence ID" value="NZ_CP040017.1"/>
</dbReference>
<dbReference type="GO" id="GO:0046872">
    <property type="term" value="F:metal ion binding"/>
    <property type="evidence" value="ECO:0007669"/>
    <property type="project" value="UniProtKB-KW"/>
</dbReference>
<evidence type="ECO:0000256" key="4">
    <source>
        <dbReference type="ARBA" id="ARBA00022617"/>
    </source>
</evidence>
<dbReference type="GO" id="GO:0070069">
    <property type="term" value="C:cytochrome complex"/>
    <property type="evidence" value="ECO:0007669"/>
    <property type="project" value="InterPro"/>
</dbReference>
<dbReference type="InterPro" id="IPR025710">
    <property type="entry name" value="SoxA"/>
</dbReference>
<dbReference type="Proteomes" id="UP000298763">
    <property type="component" value="Chromosome"/>
</dbReference>
<feature type="signal peptide" evidence="18">
    <location>
        <begin position="1"/>
        <end position="22"/>
    </location>
</feature>
<keyword evidence="10 14" id="KW-0408">Iron</keyword>
<evidence type="ECO:0000256" key="18">
    <source>
        <dbReference type="SAM" id="SignalP"/>
    </source>
</evidence>
<evidence type="ECO:0000256" key="15">
    <source>
        <dbReference type="PIRSR" id="PIRSR038455-1"/>
    </source>
</evidence>
<dbReference type="AlphaFoldDB" id="A0A4P8HR37"/>
<keyword evidence="3 14" id="KW-0813">Transport</keyword>
<dbReference type="GO" id="GO:0020037">
    <property type="term" value="F:heme binding"/>
    <property type="evidence" value="ECO:0007669"/>
    <property type="project" value="InterPro"/>
</dbReference>
<evidence type="ECO:0000256" key="13">
    <source>
        <dbReference type="ARBA" id="ARBA00048423"/>
    </source>
</evidence>
<comment type="similarity">
    <text evidence="11 14">Belongs to the SoxA family.</text>
</comment>
<keyword evidence="8 14" id="KW-0574">Periplasm</keyword>
<keyword evidence="9 14" id="KW-0249">Electron transport</keyword>
<dbReference type="Pfam" id="PF21342">
    <property type="entry name" value="SoxA-TsdA_cyt-c"/>
    <property type="match status" value="2"/>
</dbReference>
<evidence type="ECO:0000256" key="12">
    <source>
        <dbReference type="ARBA" id="ARBA00048077"/>
    </source>
</evidence>
<evidence type="ECO:0000256" key="7">
    <source>
        <dbReference type="ARBA" id="ARBA00022729"/>
    </source>
</evidence>
<dbReference type="GO" id="GO:0009055">
    <property type="term" value="F:electron transfer activity"/>
    <property type="evidence" value="ECO:0007669"/>
    <property type="project" value="InterPro"/>
</dbReference>
<comment type="catalytic activity">
    <reaction evidence="12 14">
        <text>L-cysteinyl-[SoxY protein] + thiosulfate + 2 Fe(III)-[cytochrome c] = S-sulfosulfanyl-L-cysteinyl-[SoxY protein] + 2 Fe(II)-[cytochrome c] + 2 H(+)</text>
        <dbReference type="Rhea" id="RHEA:56720"/>
        <dbReference type="Rhea" id="RHEA-COMP:10350"/>
        <dbReference type="Rhea" id="RHEA-COMP:14328"/>
        <dbReference type="Rhea" id="RHEA-COMP:14399"/>
        <dbReference type="Rhea" id="RHEA-COMP:14691"/>
        <dbReference type="ChEBI" id="CHEBI:15378"/>
        <dbReference type="ChEBI" id="CHEBI:29033"/>
        <dbReference type="ChEBI" id="CHEBI:29034"/>
        <dbReference type="ChEBI" id="CHEBI:29950"/>
        <dbReference type="ChEBI" id="CHEBI:33542"/>
        <dbReference type="ChEBI" id="CHEBI:139321"/>
        <dbReference type="EC" id="2.8.5.2"/>
    </reaction>
</comment>
<gene>
    <name evidence="21" type="primary">soxA</name>
    <name evidence="21" type="ORF">FCL38_18995</name>
    <name evidence="20" type="ORF">FHS02_006129</name>
</gene>
<dbReference type="GO" id="GO:0016669">
    <property type="term" value="F:oxidoreductase activity, acting on a sulfur group of donors, cytochrome as acceptor"/>
    <property type="evidence" value="ECO:0007669"/>
    <property type="project" value="InterPro"/>
</dbReference>
<dbReference type="PIRSF" id="PIRSF038455">
    <property type="entry name" value="SoxA"/>
    <property type="match status" value="1"/>
</dbReference>
<feature type="binding site" description="axial binding residue" evidence="17">
    <location>
        <position position="106"/>
    </location>
    <ligand>
        <name>heme c</name>
        <dbReference type="ChEBI" id="CHEBI:61717"/>
        <label>1</label>
    </ligand>
    <ligandPart>
        <name>Fe</name>
        <dbReference type="ChEBI" id="CHEBI:18248"/>
    </ligandPart>
</feature>
<name>A0A4P8HR37_9BURK</name>
<evidence type="ECO:0000256" key="8">
    <source>
        <dbReference type="ARBA" id="ARBA00022764"/>
    </source>
</evidence>
<feature type="binding site" evidence="16">
    <location>
        <position position="210"/>
    </location>
    <ligand>
        <name>substrate</name>
    </ligand>
</feature>
<evidence type="ECO:0000256" key="14">
    <source>
        <dbReference type="PIRNR" id="PIRNR038455"/>
    </source>
</evidence>
<dbReference type="Gene3D" id="1.10.760.10">
    <property type="entry name" value="Cytochrome c-like domain"/>
    <property type="match status" value="2"/>
</dbReference>
<dbReference type="InterPro" id="IPR036909">
    <property type="entry name" value="Cyt_c-like_dom_sf"/>
</dbReference>
<dbReference type="EMBL" id="CP040017">
    <property type="protein sequence ID" value="QCP12273.1"/>
    <property type="molecule type" value="Genomic_DNA"/>
</dbReference>
<dbReference type="EC" id="2.8.5.2" evidence="14"/>
<evidence type="ECO:0000256" key="10">
    <source>
        <dbReference type="ARBA" id="ARBA00023004"/>
    </source>
</evidence>
<evidence type="ECO:0000313" key="20">
    <source>
        <dbReference type="EMBL" id="MBB3225258.1"/>
    </source>
</evidence>
<dbReference type="SUPFAM" id="SSF46626">
    <property type="entry name" value="Cytochrome c"/>
    <property type="match status" value="2"/>
</dbReference>
<feature type="domain" description="Cytochrome c" evidence="19">
    <location>
        <begin position="149"/>
        <end position="241"/>
    </location>
</feature>
<evidence type="ECO:0000256" key="1">
    <source>
        <dbReference type="ARBA" id="ARBA00004418"/>
    </source>
</evidence>
<reference evidence="21 22" key="1">
    <citation type="submission" date="2019-05" db="EMBL/GenBank/DDBJ databases">
        <title>Draft Genome Sequences of Six Type Strains of the Genus Massilia.</title>
        <authorList>
            <person name="Miess H."/>
            <person name="Frediansyhah A."/>
            <person name="Gross H."/>
        </authorList>
    </citation>
    <scope>NUCLEOTIDE SEQUENCE [LARGE SCALE GENOMIC DNA]</scope>
    <source>
        <strain evidence="21 22">DSMZ 26121</strain>
    </source>
</reference>
<organism evidence="20 23">
    <name type="scientific">Pseudoduganella umbonata</name>
    <dbReference type="NCBI Taxonomy" id="864828"/>
    <lineage>
        <taxon>Bacteria</taxon>
        <taxon>Pseudomonadati</taxon>
        <taxon>Pseudomonadota</taxon>
        <taxon>Betaproteobacteria</taxon>
        <taxon>Burkholderiales</taxon>
        <taxon>Oxalobacteraceae</taxon>
        <taxon>Telluria group</taxon>
        <taxon>Pseudoduganella</taxon>
    </lineage>
</organism>
<feature type="active site" description="Cysteine persulfide intermediate" evidence="15">
    <location>
        <position position="214"/>
    </location>
</feature>
<dbReference type="EMBL" id="JACHXS010000018">
    <property type="protein sequence ID" value="MBB3225258.1"/>
    <property type="molecule type" value="Genomic_DNA"/>
</dbReference>
<keyword evidence="22" id="KW-1185">Reference proteome</keyword>
<comment type="subcellular location">
    <subcellularLocation>
        <location evidence="1 14">Periplasm</location>
    </subcellularLocation>
</comment>
<dbReference type="OrthoDB" id="9808312at2"/>
<evidence type="ECO:0000256" key="3">
    <source>
        <dbReference type="ARBA" id="ARBA00022448"/>
    </source>
</evidence>
<feature type="binding site" description="axial binding residue" evidence="17">
    <location>
        <position position="214"/>
    </location>
    <ligand>
        <name>heme c</name>
        <dbReference type="ChEBI" id="CHEBI:61717"/>
        <label>2</label>
    </ligand>
    <ligandPart>
        <name>Fe</name>
        <dbReference type="ChEBI" id="CHEBI:18248"/>
    </ligandPart>
</feature>
<dbReference type="GO" id="GO:0016740">
    <property type="term" value="F:transferase activity"/>
    <property type="evidence" value="ECO:0007669"/>
    <property type="project" value="UniProtKB-KW"/>
</dbReference>
<reference evidence="20 23" key="2">
    <citation type="submission" date="2020-08" db="EMBL/GenBank/DDBJ databases">
        <title>Genomic Encyclopedia of Type Strains, Phase III (KMG-III): the genomes of soil and plant-associated and newly described type strains.</title>
        <authorList>
            <person name="Whitman W."/>
        </authorList>
    </citation>
    <scope>NUCLEOTIDE SEQUENCE [LARGE SCALE GENOMIC DNA]</scope>
    <source>
        <strain evidence="20 23">CECT 7753</strain>
    </source>
</reference>
<evidence type="ECO:0000256" key="16">
    <source>
        <dbReference type="PIRSR" id="PIRSR038455-2"/>
    </source>
</evidence>
<feature type="binding site" description="axial binding residue" evidence="17">
    <location>
        <position position="72"/>
    </location>
    <ligand>
        <name>heme c</name>
        <dbReference type="ChEBI" id="CHEBI:61717"/>
        <label>1</label>
    </ligand>
    <ligandPart>
        <name>Fe</name>
        <dbReference type="ChEBI" id="CHEBI:18248"/>
    </ligandPart>
</feature>
<sequence>MRESPASLACLALAFVALAASAQDARKSGSQFMGESTRAMQRDDTQNPGMLWVANGEAAWNAGAKNSCASCHGDAKTSMRGVAARFPAFDKGAGRVITLGQRIEQCRVGKQGRPASKPDTDELLALQSYIALQSRGMPVAPPRDAGTRAAAERGRQLFGQRIGQLNMSCAQCHDANWGRKLAGATIPQGHANAYPIYRLEWQGMGSLQRRLRNCMTGVRAAVPPPDARELVDLEAWLALRAEGMPMESPGVRP</sequence>
<evidence type="ECO:0000256" key="17">
    <source>
        <dbReference type="PIRSR" id="PIRSR038455-3"/>
    </source>
</evidence>
<evidence type="ECO:0000313" key="22">
    <source>
        <dbReference type="Proteomes" id="UP000298763"/>
    </source>
</evidence>
<feature type="binding site" description="covalent" evidence="16">
    <location>
        <position position="68"/>
    </location>
    <ligand>
        <name>heme c</name>
        <dbReference type="ChEBI" id="CHEBI:61717"/>
        <label>1</label>
    </ligand>
</feature>
<comment type="subunit">
    <text evidence="2 14">Heterodimer of SoxA and SoxX.</text>
</comment>
<keyword evidence="5 14" id="KW-0808">Transferase</keyword>
<keyword evidence="7 18" id="KW-0732">Signal</keyword>
<evidence type="ECO:0000256" key="6">
    <source>
        <dbReference type="ARBA" id="ARBA00022723"/>
    </source>
</evidence>
<feature type="chain" id="PRO_5044607380" description="SoxAX cytochrome complex subunit A" evidence="18">
    <location>
        <begin position="23"/>
        <end position="253"/>
    </location>
</feature>
<dbReference type="PROSITE" id="PS51007">
    <property type="entry name" value="CYTC"/>
    <property type="match status" value="2"/>
</dbReference>
<protein>
    <recommendedName>
        <fullName evidence="14">SoxAX cytochrome complex subunit A</fullName>
        <ecNumber evidence="14">2.8.5.2</ecNumber>
    </recommendedName>
    <alternativeName>
        <fullName evidence="14">Protein SoxA</fullName>
    </alternativeName>
    <alternativeName>
        <fullName evidence="14">Sulfur oxidizing protein A</fullName>
    </alternativeName>
    <alternativeName>
        <fullName evidence="14">Thiosulfate-oxidizing multienzyme system protein SoxA</fullName>
    </alternativeName>
</protein>
<feature type="binding site" description="covalent" evidence="16">
    <location>
        <position position="172"/>
    </location>
    <ligand>
        <name>heme c</name>
        <dbReference type="ChEBI" id="CHEBI:61717"/>
        <label>2</label>
    </ligand>
</feature>
<feature type="domain" description="Cytochrome c" evidence="19">
    <location>
        <begin position="51"/>
        <end position="134"/>
    </location>
</feature>
<comment type="cofactor">
    <cofactor evidence="16">
        <name>heme</name>
        <dbReference type="ChEBI" id="CHEBI:30413"/>
    </cofactor>
    <text evidence="16">Binds 2 heme groups per subunit.</text>
</comment>
<evidence type="ECO:0000256" key="11">
    <source>
        <dbReference type="ARBA" id="ARBA00025746"/>
    </source>
</evidence>
<evidence type="ECO:0000256" key="5">
    <source>
        <dbReference type="ARBA" id="ARBA00022679"/>
    </source>
</evidence>
<dbReference type="GO" id="GO:0019417">
    <property type="term" value="P:sulfur oxidation"/>
    <property type="evidence" value="ECO:0007669"/>
    <property type="project" value="InterPro"/>
</dbReference>
<dbReference type="NCBIfam" id="TIGR04484">
    <property type="entry name" value="thiosulf_SoxA"/>
    <property type="match status" value="1"/>
</dbReference>
<evidence type="ECO:0000313" key="21">
    <source>
        <dbReference type="EMBL" id="QCP12273.1"/>
    </source>
</evidence>
<feature type="binding site" description="axial binding residue" evidence="17">
    <location>
        <position position="173"/>
    </location>
    <ligand>
        <name>heme c</name>
        <dbReference type="ChEBI" id="CHEBI:61717"/>
        <label>2</label>
    </ligand>
    <ligandPart>
        <name>Fe</name>
        <dbReference type="ChEBI" id="CHEBI:18248"/>
    </ligandPart>
</feature>
<keyword evidence="6 14" id="KW-0479">Metal-binding</keyword>
<dbReference type="Proteomes" id="UP000584325">
    <property type="component" value="Unassembled WGS sequence"/>
</dbReference>
<comment type="catalytic activity">
    <reaction evidence="13 14">
        <text>S-sulfanyl-L-cysteinyl-[SoxY protein] + thiosulfate + 2 Fe(III)-[cytochrome c] = S-(2-sulfodisulfanyl)-L-cysteinyl-[SoxY protein] + 2 Fe(II)-[cytochrome c] + 2 H(+)</text>
        <dbReference type="Rhea" id="RHEA:51224"/>
        <dbReference type="Rhea" id="RHEA-COMP:10350"/>
        <dbReference type="Rhea" id="RHEA-COMP:14399"/>
        <dbReference type="Rhea" id="RHEA-COMP:14689"/>
        <dbReference type="Rhea" id="RHEA-COMP:14690"/>
        <dbReference type="ChEBI" id="CHEBI:15378"/>
        <dbReference type="ChEBI" id="CHEBI:29033"/>
        <dbReference type="ChEBI" id="CHEBI:29034"/>
        <dbReference type="ChEBI" id="CHEBI:33542"/>
        <dbReference type="ChEBI" id="CHEBI:61963"/>
        <dbReference type="ChEBI" id="CHEBI:140664"/>
        <dbReference type="EC" id="2.8.5.2"/>
    </reaction>
</comment>
<accession>A0A4P8HR37</accession>
<evidence type="ECO:0000313" key="23">
    <source>
        <dbReference type="Proteomes" id="UP000584325"/>
    </source>
</evidence>
<proteinExistence type="inferred from homology"/>
<dbReference type="InterPro" id="IPR009056">
    <property type="entry name" value="Cyt_c-like_dom"/>
</dbReference>